<accession>A9DMJ9</accession>
<proteinExistence type="predicted"/>
<comment type="caution">
    <text evidence="1">The sequence shown here is derived from an EMBL/GenBank/DDBJ whole genome shotgun (WGS) entry which is preliminary data.</text>
</comment>
<reference evidence="1 2" key="1">
    <citation type="journal article" date="2011" name="J. Bacteriol.">
        <title>Genome sequence of the algicidal bacterium Kordia algicida OT-1.</title>
        <authorList>
            <person name="Lee H.S."/>
            <person name="Kang S.G."/>
            <person name="Kwon K.K."/>
            <person name="Lee J.H."/>
            <person name="Kim S.J."/>
        </authorList>
    </citation>
    <scope>NUCLEOTIDE SEQUENCE [LARGE SCALE GENOMIC DNA]</scope>
    <source>
        <strain evidence="1 2">OT-1</strain>
    </source>
</reference>
<sequence>MNFITIIYFKLSKNIEILIEIKKENEFLL</sequence>
<dbReference type="EMBL" id="ABIB01000002">
    <property type="protein sequence ID" value="EDP97724.1"/>
    <property type="molecule type" value="Genomic_DNA"/>
</dbReference>
<dbReference type="Proteomes" id="UP000002945">
    <property type="component" value="Unassembled WGS sequence"/>
</dbReference>
<dbReference type="AlphaFoldDB" id="A9DMJ9"/>
<organism evidence="1 2">
    <name type="scientific">Kordia algicida OT-1</name>
    <dbReference type="NCBI Taxonomy" id="391587"/>
    <lineage>
        <taxon>Bacteria</taxon>
        <taxon>Pseudomonadati</taxon>
        <taxon>Bacteroidota</taxon>
        <taxon>Flavobacteriia</taxon>
        <taxon>Flavobacteriales</taxon>
        <taxon>Flavobacteriaceae</taxon>
        <taxon>Kordia</taxon>
    </lineage>
</organism>
<keyword evidence="2" id="KW-1185">Reference proteome</keyword>
<gene>
    <name evidence="1" type="ORF">KAOT1_21217</name>
</gene>
<protein>
    <submittedName>
        <fullName evidence="1">Uncharacterized protein</fullName>
    </submittedName>
</protein>
<evidence type="ECO:0000313" key="2">
    <source>
        <dbReference type="Proteomes" id="UP000002945"/>
    </source>
</evidence>
<name>A9DMJ9_9FLAO</name>
<evidence type="ECO:0000313" key="1">
    <source>
        <dbReference type="EMBL" id="EDP97724.1"/>
    </source>
</evidence>
<dbReference type="HOGENOM" id="CLU_3409491_0_0_10"/>